<dbReference type="OrthoDB" id="4221392at2759"/>
<keyword evidence="2 6" id="KW-0812">Transmembrane</keyword>
<dbReference type="InterPro" id="IPR052337">
    <property type="entry name" value="SAT4-like"/>
</dbReference>
<feature type="transmembrane region" description="Helical" evidence="6">
    <location>
        <begin position="167"/>
        <end position="191"/>
    </location>
</feature>
<reference evidence="9" key="1">
    <citation type="submission" date="2020-06" db="EMBL/GenBank/DDBJ databases">
        <title>A chromosome-scale genome assembly of Talaromyces rugulosus W13939.</title>
        <authorList>
            <person name="Wang B."/>
            <person name="Guo L."/>
            <person name="Ye K."/>
            <person name="Wang L."/>
        </authorList>
    </citation>
    <scope>NUCLEOTIDE SEQUENCE [LARGE SCALE GENOMIC DNA]</scope>
    <source>
        <strain evidence="9">W13939</strain>
    </source>
</reference>
<dbReference type="RefSeq" id="XP_035349340.1">
    <property type="nucleotide sequence ID" value="XM_035493447.1"/>
</dbReference>
<evidence type="ECO:0000256" key="2">
    <source>
        <dbReference type="ARBA" id="ARBA00022692"/>
    </source>
</evidence>
<feature type="transmembrane region" description="Helical" evidence="6">
    <location>
        <begin position="45"/>
        <end position="67"/>
    </location>
</feature>
<name>A0A7H8RA34_TALRU</name>
<dbReference type="KEGG" id="trg:TRUGW13939_10335"/>
<dbReference type="PANTHER" id="PTHR33048">
    <property type="entry name" value="PTH11-LIKE INTEGRAL MEMBRANE PROTEIN (AFU_ORTHOLOGUE AFUA_5G11245)"/>
    <property type="match status" value="1"/>
</dbReference>
<evidence type="ECO:0000259" key="7">
    <source>
        <dbReference type="Pfam" id="PF20684"/>
    </source>
</evidence>
<dbReference type="EMBL" id="CP055902">
    <property type="protein sequence ID" value="QKX63166.1"/>
    <property type="molecule type" value="Genomic_DNA"/>
</dbReference>
<evidence type="ECO:0000313" key="8">
    <source>
        <dbReference type="EMBL" id="QKX63166.1"/>
    </source>
</evidence>
<dbReference type="Proteomes" id="UP000509510">
    <property type="component" value="Chromosome V"/>
</dbReference>
<accession>A0A7H8RA34</accession>
<gene>
    <name evidence="8" type="ORF">TRUGW13939_10335</name>
</gene>
<evidence type="ECO:0000256" key="3">
    <source>
        <dbReference type="ARBA" id="ARBA00022989"/>
    </source>
</evidence>
<feature type="transmembrane region" description="Helical" evidence="6">
    <location>
        <begin position="126"/>
        <end position="147"/>
    </location>
</feature>
<evidence type="ECO:0000256" key="1">
    <source>
        <dbReference type="ARBA" id="ARBA00004141"/>
    </source>
</evidence>
<organism evidence="8 9">
    <name type="scientific">Talaromyces rugulosus</name>
    <name type="common">Penicillium rugulosum</name>
    <dbReference type="NCBI Taxonomy" id="121627"/>
    <lineage>
        <taxon>Eukaryota</taxon>
        <taxon>Fungi</taxon>
        <taxon>Dikarya</taxon>
        <taxon>Ascomycota</taxon>
        <taxon>Pezizomycotina</taxon>
        <taxon>Eurotiomycetes</taxon>
        <taxon>Eurotiomycetidae</taxon>
        <taxon>Eurotiales</taxon>
        <taxon>Trichocomaceae</taxon>
        <taxon>Talaromyces</taxon>
        <taxon>Talaromyces sect. Islandici</taxon>
    </lineage>
</organism>
<protein>
    <recommendedName>
        <fullName evidence="7">Rhodopsin domain-containing protein</fullName>
    </recommendedName>
</protein>
<feature type="transmembrane region" description="Helical" evidence="6">
    <location>
        <begin position="12"/>
        <end position="33"/>
    </location>
</feature>
<dbReference type="Pfam" id="PF20684">
    <property type="entry name" value="Fung_rhodopsin"/>
    <property type="match status" value="1"/>
</dbReference>
<evidence type="ECO:0000256" key="5">
    <source>
        <dbReference type="ARBA" id="ARBA00038359"/>
    </source>
</evidence>
<keyword evidence="4 6" id="KW-0472">Membrane</keyword>
<keyword evidence="3 6" id="KW-1133">Transmembrane helix</keyword>
<comment type="subcellular location">
    <subcellularLocation>
        <location evidence="1">Membrane</location>
        <topology evidence="1">Multi-pass membrane protein</topology>
    </subcellularLocation>
</comment>
<comment type="similarity">
    <text evidence="5">Belongs to the SAT4 family.</text>
</comment>
<sequence>MTFSLENQRQKSTVAVAVVFCVLPTISYGLRLWSRRIQKVLLNPSDYCALGALVCCWAICGLAIVNITHGGVGLHAKEVPLSAVKVFMASLYSIEVLWAVAEGLIKTSMCLLYMGIFPMRSFHIGLYIAIGICNTFALMVILSTTFICLPVKMSFDPTVQGHCGNRNALWLIIGILNILTDVLVVILPIPVVWGLQIPQKKRIALVGIFSLGSFVCIVSMIRLQYLMKVDFTGDITYTVVNAVIWSLLEPTLAVTVGCMPTFGPLIRSYIKSWGKGSSSNHLNPSNVYQSSATGRFHRLHVGNYPEIPLNSSVASPGSSIPPRKDCLDDLTDTQHGNLGENKIKVQTEWEVTSS</sequence>
<keyword evidence="9" id="KW-1185">Reference proteome</keyword>
<feature type="transmembrane region" description="Helical" evidence="6">
    <location>
        <begin position="243"/>
        <end position="266"/>
    </location>
</feature>
<evidence type="ECO:0000256" key="4">
    <source>
        <dbReference type="ARBA" id="ARBA00023136"/>
    </source>
</evidence>
<dbReference type="GeneID" id="55997815"/>
<dbReference type="AlphaFoldDB" id="A0A7H8RA34"/>
<dbReference type="PANTHER" id="PTHR33048:SF47">
    <property type="entry name" value="INTEGRAL MEMBRANE PROTEIN-RELATED"/>
    <property type="match status" value="1"/>
</dbReference>
<feature type="transmembrane region" description="Helical" evidence="6">
    <location>
        <begin position="203"/>
        <end position="223"/>
    </location>
</feature>
<feature type="domain" description="Rhodopsin" evidence="7">
    <location>
        <begin position="30"/>
        <end position="267"/>
    </location>
</feature>
<dbReference type="InterPro" id="IPR049326">
    <property type="entry name" value="Rhodopsin_dom_fungi"/>
</dbReference>
<dbReference type="GO" id="GO:0016020">
    <property type="term" value="C:membrane"/>
    <property type="evidence" value="ECO:0007669"/>
    <property type="project" value="UniProtKB-SubCell"/>
</dbReference>
<proteinExistence type="inferred from homology"/>
<evidence type="ECO:0000256" key="6">
    <source>
        <dbReference type="SAM" id="Phobius"/>
    </source>
</evidence>
<evidence type="ECO:0000313" key="9">
    <source>
        <dbReference type="Proteomes" id="UP000509510"/>
    </source>
</evidence>